<dbReference type="AlphaFoldDB" id="A0A3P6EFB0"/>
<sequence length="132" mass="14717">MHSDNDEEVVSNNSIVKTIHLHAAEEDKTSNKQMSLKEATLVGVNGKRRPLKLTRPRLIGSTPPMTPRRSVGSTPPMTPRRSISSDLNDKSLTLGFITMSSAEGLKAGLRGKALRIAHYYRAFLWYLHAMLF</sequence>
<evidence type="ECO:0000256" key="1">
    <source>
        <dbReference type="SAM" id="MobiDB-lite"/>
    </source>
</evidence>
<dbReference type="PROSITE" id="PS50890">
    <property type="entry name" value="PUA"/>
    <property type="match status" value="1"/>
</dbReference>
<reference evidence="2" key="1">
    <citation type="submission" date="2018-11" db="EMBL/GenBank/DDBJ databases">
        <authorList>
            <consortium name="Genoscope - CEA"/>
            <person name="William W."/>
        </authorList>
    </citation>
    <scope>NUCLEOTIDE SEQUENCE</scope>
</reference>
<feature type="region of interest" description="Disordered" evidence="1">
    <location>
        <begin position="52"/>
        <end position="86"/>
    </location>
</feature>
<feature type="compositionally biased region" description="Polar residues" evidence="1">
    <location>
        <begin position="71"/>
        <end position="86"/>
    </location>
</feature>
<protein>
    <submittedName>
        <fullName evidence="2">Uncharacterized protein</fullName>
    </submittedName>
</protein>
<name>A0A3P6EFB0_BRAOL</name>
<organism evidence="2">
    <name type="scientific">Brassica oleracea</name>
    <name type="common">Wild cabbage</name>
    <dbReference type="NCBI Taxonomy" id="3712"/>
    <lineage>
        <taxon>Eukaryota</taxon>
        <taxon>Viridiplantae</taxon>
        <taxon>Streptophyta</taxon>
        <taxon>Embryophyta</taxon>
        <taxon>Tracheophyta</taxon>
        <taxon>Spermatophyta</taxon>
        <taxon>Magnoliopsida</taxon>
        <taxon>eudicotyledons</taxon>
        <taxon>Gunneridae</taxon>
        <taxon>Pentapetalae</taxon>
        <taxon>rosids</taxon>
        <taxon>malvids</taxon>
        <taxon>Brassicales</taxon>
        <taxon>Brassicaceae</taxon>
        <taxon>Brassiceae</taxon>
        <taxon>Brassica</taxon>
    </lineage>
</organism>
<accession>A0A3P6EFB0</accession>
<evidence type="ECO:0000313" key="2">
    <source>
        <dbReference type="EMBL" id="VDD43027.1"/>
    </source>
</evidence>
<dbReference type="EMBL" id="LR031877">
    <property type="protein sequence ID" value="VDD43027.1"/>
    <property type="molecule type" value="Genomic_DNA"/>
</dbReference>
<gene>
    <name evidence="2" type="ORF">BOLC5T30574H</name>
</gene>
<proteinExistence type="predicted"/>